<keyword evidence="1" id="KW-0472">Membrane</keyword>
<evidence type="ECO:0000313" key="2">
    <source>
        <dbReference type="EMBL" id="SFA76477.1"/>
    </source>
</evidence>
<dbReference type="InterPro" id="IPR006439">
    <property type="entry name" value="HAD-SF_hydro_IA"/>
</dbReference>
<dbReference type="InterPro" id="IPR023214">
    <property type="entry name" value="HAD_sf"/>
</dbReference>
<sequence>MKLWIYNQLVNRQPGISRRYHLIHDNTTGLKKYASWLYLLWLNFAYYILGMHFLGKSYDNSIYEEKKLNIHKSESLSNSIYVKSLLEKSGVKYDRVFTDYREILLKYDVISFDVFDTLIFRPFDKPADIFDILALDFGIMDFKNIRKAAEYKARTVCKEKNGHMEVSLLDIWKLIEKETGINASLGAKKEEELEYQFCYGNPFMKKLYNDLKKEKKTIIAVTDMYLSRKVIESILQKNGFYFDNIFVSNEYKKSKASIDLFYEVKKIYGKKSIIHIGDSEKSDLINAKDAGIFSLLYPKTNTVSNKYRPFDMSCITGSAYRGIVAGHIYNALKIYSPFYEYGFIYGGLFVTGYCNFIHENIKNNSIDTLLFLSRDGDVLKKAYEYLYTDEIKKNDIKIYYTYWSRKAAVKLMAMHDKNDYFKRFLYHKSNQKITIKEILNSMEIKPLYDLTDDFRNSEIYLDSYLTDKNINRVKEILEAHFDKIIEIYEPQNRAAKTYFKALLKDSKKACAVDIGWSGSGALSLSYLVEKVWNLNCQVTGIVAAGNSINNSEPDISEPFFQSKKLVSYMFSQGENRDLFKKHDPSKDYNVYWELLLSSPTPSFDGFYPYKYDKEKKIYLENLDIILGFSNLTENPKISEKIQKGILDFVRIYKRHFENHPFMFDIKGRDAYAPMMIACSNNEKYLKNLLTKVIFYKNIT</sequence>
<protein>
    <submittedName>
        <fullName evidence="2">Haloacid dehalogenase superfamily, subfamily IA, variant 1 with third motif having Dx(3-4)D or Dx(3-4)E</fullName>
    </submittedName>
</protein>
<reference evidence="2 3" key="1">
    <citation type="submission" date="2016-10" db="EMBL/GenBank/DDBJ databases">
        <authorList>
            <person name="de Groot N.N."/>
        </authorList>
    </citation>
    <scope>NUCLEOTIDE SEQUENCE [LARGE SCALE GENOMIC DNA]</scope>
    <source>
        <strain evidence="2 3">DSM 5522</strain>
    </source>
</reference>
<dbReference type="STRING" id="1120918.SAMN05216249_10245"/>
<dbReference type="InterPro" id="IPR036412">
    <property type="entry name" value="HAD-like_sf"/>
</dbReference>
<gene>
    <name evidence="2" type="ORF">SAMN05216249_10245</name>
</gene>
<keyword evidence="3" id="KW-1185">Reference proteome</keyword>
<evidence type="ECO:0000313" key="3">
    <source>
        <dbReference type="Proteomes" id="UP000198838"/>
    </source>
</evidence>
<dbReference type="OrthoDB" id="9816564at2"/>
<name>A0A1I0VKC6_9FIRM</name>
<dbReference type="Proteomes" id="UP000198838">
    <property type="component" value="Unassembled WGS sequence"/>
</dbReference>
<dbReference type="AlphaFoldDB" id="A0A1I0VKC6"/>
<proteinExistence type="predicted"/>
<organism evidence="2 3">
    <name type="scientific">Acetitomaculum ruminis DSM 5522</name>
    <dbReference type="NCBI Taxonomy" id="1120918"/>
    <lineage>
        <taxon>Bacteria</taxon>
        <taxon>Bacillati</taxon>
        <taxon>Bacillota</taxon>
        <taxon>Clostridia</taxon>
        <taxon>Lachnospirales</taxon>
        <taxon>Lachnospiraceae</taxon>
        <taxon>Acetitomaculum</taxon>
    </lineage>
</organism>
<feature type="transmembrane region" description="Helical" evidence="1">
    <location>
        <begin position="36"/>
        <end position="55"/>
    </location>
</feature>
<keyword evidence="1" id="KW-0812">Transmembrane</keyword>
<keyword evidence="1" id="KW-1133">Transmembrane helix</keyword>
<dbReference type="SUPFAM" id="SSF56784">
    <property type="entry name" value="HAD-like"/>
    <property type="match status" value="1"/>
</dbReference>
<dbReference type="Gene3D" id="1.10.150.400">
    <property type="match status" value="1"/>
</dbReference>
<dbReference type="NCBIfam" id="TIGR01549">
    <property type="entry name" value="HAD-SF-IA-v1"/>
    <property type="match status" value="1"/>
</dbReference>
<evidence type="ECO:0000256" key="1">
    <source>
        <dbReference type="SAM" id="Phobius"/>
    </source>
</evidence>
<dbReference type="Gene3D" id="3.40.50.1000">
    <property type="entry name" value="HAD superfamily/HAD-like"/>
    <property type="match status" value="1"/>
</dbReference>
<accession>A0A1I0VKC6</accession>
<dbReference type="RefSeq" id="WP_092870009.1">
    <property type="nucleotide sequence ID" value="NZ_FOJY01000002.1"/>
</dbReference>
<dbReference type="EMBL" id="FOJY01000002">
    <property type="protein sequence ID" value="SFA76477.1"/>
    <property type="molecule type" value="Genomic_DNA"/>
</dbReference>